<reference evidence="2 3" key="1">
    <citation type="submission" date="2018-11" db="EMBL/GenBank/DDBJ databases">
        <title>Genome assembly of Steccherinum ochraceum LE-BIN_3174, the white-rot fungus of the Steccherinaceae family (The Residual Polyporoid clade, Polyporales, Basidiomycota).</title>
        <authorList>
            <person name="Fedorova T.V."/>
            <person name="Glazunova O.A."/>
            <person name="Landesman E.O."/>
            <person name="Moiseenko K.V."/>
            <person name="Psurtseva N.V."/>
            <person name="Savinova O.S."/>
            <person name="Shakhova N.V."/>
            <person name="Tyazhelova T.V."/>
            <person name="Vasina D.V."/>
        </authorList>
    </citation>
    <scope>NUCLEOTIDE SEQUENCE [LARGE SCALE GENOMIC DNA]</scope>
    <source>
        <strain evidence="2 3">LE-BIN_3174</strain>
    </source>
</reference>
<sequence length="198" mass="21190">MSCGGTKASYVCGQDVSRRIGLLGRKQLAVNMQQDSRICIASSNRAYAVRKVSSSTSGHPIVSSSSSRHRLQDLCSLQAHSTIHALCHRGIRICVPQARKTLRICYFVSTTLGATLSGTFSLTARSTICLPAPLATGLRESGRTSRASDDMDARQHLGRGGGDTMELGLDSAVFSLRLRGTCCSPSARFLAFIAKIII</sequence>
<evidence type="ECO:0000256" key="1">
    <source>
        <dbReference type="SAM" id="MobiDB-lite"/>
    </source>
</evidence>
<name>A0A4R0RU29_9APHY</name>
<dbReference type="EMBL" id="RWJN01000011">
    <property type="protein sequence ID" value="TCD70983.1"/>
    <property type="molecule type" value="Genomic_DNA"/>
</dbReference>
<feature type="region of interest" description="Disordered" evidence="1">
    <location>
        <begin position="140"/>
        <end position="159"/>
    </location>
</feature>
<evidence type="ECO:0000313" key="3">
    <source>
        <dbReference type="Proteomes" id="UP000292702"/>
    </source>
</evidence>
<gene>
    <name evidence="2" type="ORF">EIP91_000481</name>
</gene>
<dbReference type="AlphaFoldDB" id="A0A4R0RU29"/>
<feature type="compositionally biased region" description="Basic and acidic residues" evidence="1">
    <location>
        <begin position="140"/>
        <end position="155"/>
    </location>
</feature>
<dbReference type="Proteomes" id="UP000292702">
    <property type="component" value="Unassembled WGS sequence"/>
</dbReference>
<protein>
    <submittedName>
        <fullName evidence="2">Uncharacterized protein</fullName>
    </submittedName>
</protein>
<comment type="caution">
    <text evidence="2">The sequence shown here is derived from an EMBL/GenBank/DDBJ whole genome shotgun (WGS) entry which is preliminary data.</text>
</comment>
<keyword evidence="3" id="KW-1185">Reference proteome</keyword>
<accession>A0A4R0RU29</accession>
<proteinExistence type="predicted"/>
<organism evidence="2 3">
    <name type="scientific">Steccherinum ochraceum</name>
    <dbReference type="NCBI Taxonomy" id="92696"/>
    <lineage>
        <taxon>Eukaryota</taxon>
        <taxon>Fungi</taxon>
        <taxon>Dikarya</taxon>
        <taxon>Basidiomycota</taxon>
        <taxon>Agaricomycotina</taxon>
        <taxon>Agaricomycetes</taxon>
        <taxon>Polyporales</taxon>
        <taxon>Steccherinaceae</taxon>
        <taxon>Steccherinum</taxon>
    </lineage>
</organism>
<evidence type="ECO:0000313" key="2">
    <source>
        <dbReference type="EMBL" id="TCD70983.1"/>
    </source>
</evidence>